<dbReference type="KEGG" id="osn:115209721"/>
<dbReference type="Gene3D" id="1.20.1280.50">
    <property type="match status" value="1"/>
</dbReference>
<dbReference type="Pfam" id="PF00646">
    <property type="entry name" value="F-box"/>
    <property type="match status" value="1"/>
</dbReference>
<dbReference type="PROSITE" id="PS00292">
    <property type="entry name" value="CYCLINS"/>
    <property type="match status" value="1"/>
</dbReference>
<evidence type="ECO:0000256" key="4">
    <source>
        <dbReference type="ARBA" id="ARBA00019493"/>
    </source>
</evidence>
<feature type="region of interest" description="Disordered" evidence="12">
    <location>
        <begin position="696"/>
        <end position="721"/>
    </location>
</feature>
<dbReference type="AlphaFoldDB" id="A0A6P7S7B0"/>
<dbReference type="RefSeq" id="XP_029634077.1">
    <property type="nucleotide sequence ID" value="XM_029778217.2"/>
</dbReference>
<name>A0A6P7S7B0_9MOLL</name>
<dbReference type="Pfam" id="PF02984">
    <property type="entry name" value="Cyclin_C"/>
    <property type="match status" value="1"/>
</dbReference>
<evidence type="ECO:0000256" key="12">
    <source>
        <dbReference type="SAM" id="MobiDB-lite"/>
    </source>
</evidence>
<protein>
    <recommendedName>
        <fullName evidence="4">Cyclin-F</fullName>
    </recommendedName>
</protein>
<dbReference type="PANTHER" id="PTHR10177">
    <property type="entry name" value="CYCLINS"/>
    <property type="match status" value="1"/>
</dbReference>
<evidence type="ECO:0000256" key="8">
    <source>
        <dbReference type="ARBA" id="ARBA00023127"/>
    </source>
</evidence>
<dbReference type="Proteomes" id="UP000515154">
    <property type="component" value="Linkage group LG3"/>
</dbReference>
<keyword evidence="10" id="KW-0131">Cell cycle</keyword>
<dbReference type="CDD" id="cd20521">
    <property type="entry name" value="CYCLIN_CCNF_rpt1"/>
    <property type="match status" value="1"/>
</dbReference>
<dbReference type="GO" id="GO:0005814">
    <property type="term" value="C:centriole"/>
    <property type="evidence" value="ECO:0007669"/>
    <property type="project" value="UniProtKB-SubCell"/>
</dbReference>
<dbReference type="SUPFAM" id="SSF81383">
    <property type="entry name" value="F-box domain"/>
    <property type="match status" value="1"/>
</dbReference>
<evidence type="ECO:0000313" key="15">
    <source>
        <dbReference type="RefSeq" id="XP_029634077.1"/>
    </source>
</evidence>
<dbReference type="SUPFAM" id="SSF47954">
    <property type="entry name" value="Cyclin-like"/>
    <property type="match status" value="2"/>
</dbReference>
<evidence type="ECO:0000256" key="11">
    <source>
        <dbReference type="RuleBase" id="RU000383"/>
    </source>
</evidence>
<dbReference type="InterPro" id="IPR036047">
    <property type="entry name" value="F-box-like_dom_sf"/>
</dbReference>
<evidence type="ECO:0000256" key="7">
    <source>
        <dbReference type="ARBA" id="ARBA00022776"/>
    </source>
</evidence>
<dbReference type="Gene3D" id="1.10.472.10">
    <property type="entry name" value="Cyclin-like"/>
    <property type="match status" value="2"/>
</dbReference>
<dbReference type="InterPro" id="IPR048258">
    <property type="entry name" value="Cyclins_cyclin-box"/>
</dbReference>
<sequence length="800" mass="89731">MFYFLYSVLIMIRFLYKKLALLVIRSLSSLQKGSESAFIPIHVTATGPRTRSRVTIWNLPEEILILLLKELHIKELLNMRAVHPYFRNLIDNSLSIWSVVNFQDSWPSANNIKHFENAASQCNVEALVKLALAHLYNEGLPGDKENKQITHNGFVAAEMFCKVERLCSGSDPFCWLFIRPPWSLNGACCKECVFTYLRIYLRKVVDPKIQICVVKTIMLLGEEGGQQETMSLLEEAKEQGSAAASFMLWEKKYINNQNLEPSEELESIRELRDIASSGNLNAQLTLCHYYASSKFGGLHQTQAAAFIRDFVHSSKSSSIQKIFRCNHELTPNMRYILVDWLVEVAEMKELSSQTLHASIALMDRYLKIHPTSRGILQLLGVVSMLVCSRYLGKDIITIREAAWLTDNTYKYEDVVKMMGEIVATLKGSIRRPTSLDFAAIFCLLDEVDSVSHNLVNYICELCLLHSELGQYSAAEMAASAFILSRIILKSDLLWPEKMVLFTGVCLRDLSACVIHIHRKCFFEGVVIDHRDVVLQAVKLRYSNENFDKVSDRTIPHYGDVCSRLGMASQQQISDPNHRRKCKNTKDLIMSPSRKKAIKRSISEKDFFGVPTTSNGNNSTQIQLSPSLLNESVLSGYEGDEEDSVIDNDLEHKPMDVPSTCSCDPADCGVGGMTAAPVRYQGRSYIVFTRSATSSSTTAASSHVDSLPNGSSDNSNARQGSPCSQPDGCNLCHLLDIRSQARTVYDSGTEEDSDVEDDNAKFNPAFMRTRSRVRPHCVVGSSFKRKCKTQIGSASKTFVIP</sequence>
<dbReference type="InterPro" id="IPR001810">
    <property type="entry name" value="F-box_dom"/>
</dbReference>
<organism evidence="14 15">
    <name type="scientific">Octopus sinensis</name>
    <name type="common">East Asian common octopus</name>
    <dbReference type="NCBI Taxonomy" id="2607531"/>
    <lineage>
        <taxon>Eukaryota</taxon>
        <taxon>Metazoa</taxon>
        <taxon>Spiralia</taxon>
        <taxon>Lophotrochozoa</taxon>
        <taxon>Mollusca</taxon>
        <taxon>Cephalopoda</taxon>
        <taxon>Coleoidea</taxon>
        <taxon>Octopodiformes</taxon>
        <taxon>Octopoda</taxon>
        <taxon>Incirrata</taxon>
        <taxon>Octopodidae</taxon>
        <taxon>Octopus</taxon>
    </lineage>
</organism>
<dbReference type="InterPro" id="IPR004367">
    <property type="entry name" value="Cyclin_C-dom"/>
</dbReference>
<dbReference type="SMART" id="SM00385">
    <property type="entry name" value="CYCLIN"/>
    <property type="match status" value="2"/>
</dbReference>
<dbReference type="PROSITE" id="PS50181">
    <property type="entry name" value="FBOX"/>
    <property type="match status" value="1"/>
</dbReference>
<keyword evidence="7" id="KW-0498">Mitosis</keyword>
<keyword evidence="8 11" id="KW-0195">Cyclin</keyword>
<feature type="compositionally biased region" description="Polar residues" evidence="12">
    <location>
        <begin position="707"/>
        <end position="721"/>
    </location>
</feature>
<reference evidence="15" key="1">
    <citation type="submission" date="2025-08" db="UniProtKB">
        <authorList>
            <consortium name="RefSeq"/>
        </authorList>
    </citation>
    <scope>IDENTIFICATION</scope>
</reference>
<evidence type="ECO:0000256" key="6">
    <source>
        <dbReference type="ARBA" id="ARBA00022618"/>
    </source>
</evidence>
<dbReference type="GO" id="GO:0051301">
    <property type="term" value="P:cell division"/>
    <property type="evidence" value="ECO:0007669"/>
    <property type="project" value="UniProtKB-KW"/>
</dbReference>
<evidence type="ECO:0000256" key="10">
    <source>
        <dbReference type="ARBA" id="ARBA00023306"/>
    </source>
</evidence>
<comment type="similarity">
    <text evidence="3">Belongs to the cyclin family. Cyclin AB subfamily.</text>
</comment>
<keyword evidence="9" id="KW-0206">Cytoskeleton</keyword>
<evidence type="ECO:0000256" key="2">
    <source>
        <dbReference type="ARBA" id="ARBA00004556"/>
    </source>
</evidence>
<dbReference type="Pfam" id="PF00134">
    <property type="entry name" value="Cyclin_N"/>
    <property type="match status" value="1"/>
</dbReference>
<proteinExistence type="inferred from homology"/>
<evidence type="ECO:0000313" key="14">
    <source>
        <dbReference type="Proteomes" id="UP000515154"/>
    </source>
</evidence>
<evidence type="ECO:0000256" key="5">
    <source>
        <dbReference type="ARBA" id="ARBA00022490"/>
    </source>
</evidence>
<evidence type="ECO:0000256" key="9">
    <source>
        <dbReference type="ARBA" id="ARBA00023212"/>
    </source>
</evidence>
<evidence type="ECO:0000256" key="1">
    <source>
        <dbReference type="ARBA" id="ARBA00004114"/>
    </source>
</evidence>
<keyword evidence="14" id="KW-1185">Reference proteome</keyword>
<comment type="subcellular location">
    <subcellularLocation>
        <location evidence="1">Cytoplasm</location>
        <location evidence="1">Cytoskeleton</location>
        <location evidence="1">Microtubule organizing center</location>
        <location evidence="1">Centrosome</location>
        <location evidence="1">Centriole</location>
    </subcellularLocation>
    <subcellularLocation>
        <location evidence="2">Cytoplasm</location>
        <location evidence="2">Perinuclear region</location>
    </subcellularLocation>
</comment>
<dbReference type="SMART" id="SM01332">
    <property type="entry name" value="Cyclin_C"/>
    <property type="match status" value="1"/>
</dbReference>
<feature type="domain" description="F-box" evidence="13">
    <location>
        <begin position="53"/>
        <end position="100"/>
    </location>
</feature>
<dbReference type="InterPro" id="IPR013763">
    <property type="entry name" value="Cyclin-like_dom"/>
</dbReference>
<evidence type="ECO:0000256" key="3">
    <source>
        <dbReference type="ARBA" id="ARBA00006955"/>
    </source>
</evidence>
<keyword evidence="6" id="KW-0132">Cell division</keyword>
<dbReference type="InterPro" id="IPR039361">
    <property type="entry name" value="Cyclin"/>
</dbReference>
<dbReference type="InterPro" id="IPR006671">
    <property type="entry name" value="Cyclin_N"/>
</dbReference>
<evidence type="ECO:0000259" key="13">
    <source>
        <dbReference type="PROSITE" id="PS50181"/>
    </source>
</evidence>
<keyword evidence="5" id="KW-0963">Cytoplasm</keyword>
<accession>A0A6P7S7B0</accession>
<dbReference type="GO" id="GO:0048471">
    <property type="term" value="C:perinuclear region of cytoplasm"/>
    <property type="evidence" value="ECO:0007669"/>
    <property type="project" value="UniProtKB-SubCell"/>
</dbReference>
<dbReference type="InterPro" id="IPR036915">
    <property type="entry name" value="Cyclin-like_sf"/>
</dbReference>
<dbReference type="FunFam" id="1.10.472.10:FF:000038">
    <property type="entry name" value="Cyclin F"/>
    <property type="match status" value="1"/>
</dbReference>
<gene>
    <name evidence="15" type="primary">LOC115209721</name>
</gene>